<organism evidence="2 3">
    <name type="scientific">Pan troglodytes</name>
    <name type="common">Chimpanzee</name>
    <dbReference type="NCBI Taxonomy" id="9598"/>
    <lineage>
        <taxon>Eukaryota</taxon>
        <taxon>Metazoa</taxon>
        <taxon>Chordata</taxon>
        <taxon>Craniata</taxon>
        <taxon>Vertebrata</taxon>
        <taxon>Euteleostomi</taxon>
        <taxon>Mammalia</taxon>
        <taxon>Eutheria</taxon>
        <taxon>Euarchontoglires</taxon>
        <taxon>Primates</taxon>
        <taxon>Haplorrhini</taxon>
        <taxon>Catarrhini</taxon>
        <taxon>Hominidae</taxon>
        <taxon>Pan</taxon>
    </lineage>
</organism>
<dbReference type="EMBL" id="NBAG03000434">
    <property type="protein sequence ID" value="PNI24796.1"/>
    <property type="molecule type" value="Genomic_DNA"/>
</dbReference>
<proteinExistence type="predicted"/>
<feature type="region of interest" description="Disordered" evidence="1">
    <location>
        <begin position="1"/>
        <end position="61"/>
    </location>
</feature>
<reference evidence="2 3" key="1">
    <citation type="submission" date="2017-12" db="EMBL/GenBank/DDBJ databases">
        <title>High-resolution comparative analysis of great ape genomes.</title>
        <authorList>
            <person name="Pollen A."/>
            <person name="Hastie A."/>
            <person name="Hormozdiari F."/>
            <person name="Dougherty M."/>
            <person name="Liu R."/>
            <person name="Chaisson M."/>
            <person name="Hoppe E."/>
            <person name="Hill C."/>
            <person name="Pang A."/>
            <person name="Hillier L."/>
            <person name="Baker C."/>
            <person name="Armstrong J."/>
            <person name="Shendure J."/>
            <person name="Paten B."/>
            <person name="Wilson R."/>
            <person name="Chao H."/>
            <person name="Schneider V."/>
            <person name="Ventura M."/>
            <person name="Kronenberg Z."/>
            <person name="Murali S."/>
            <person name="Gordon D."/>
            <person name="Cantsilieris S."/>
            <person name="Munson K."/>
            <person name="Nelson B."/>
            <person name="Raja A."/>
            <person name="Underwood J."/>
            <person name="Diekhans M."/>
            <person name="Fiddes I."/>
            <person name="Haussler D."/>
            <person name="Eichler E."/>
        </authorList>
    </citation>
    <scope>NUCLEOTIDE SEQUENCE [LARGE SCALE GENOMIC DNA]</scope>
    <source>
        <strain evidence="2">Yerkes chimp pedigree #C0471</strain>
    </source>
</reference>
<protein>
    <submittedName>
        <fullName evidence="2">ASB1 isoform 4</fullName>
    </submittedName>
</protein>
<accession>A0A2J8JPU3</accession>
<comment type="caution">
    <text evidence="2">The sequence shown here is derived from an EMBL/GenBank/DDBJ whole genome shotgun (WGS) entry which is preliminary data.</text>
</comment>
<dbReference type="AlphaFoldDB" id="A0A2J8JPU3"/>
<evidence type="ECO:0000313" key="2">
    <source>
        <dbReference type="EMBL" id="PNI24796.1"/>
    </source>
</evidence>
<dbReference type="Proteomes" id="UP000236370">
    <property type="component" value="Unassembled WGS sequence"/>
</dbReference>
<sequence>MAEGGSPDGRAGPGSAAASTRSLSGAVAGSPAHRCESRPLQAMGAVWTSSSGRGPRWIWWT</sequence>
<evidence type="ECO:0000313" key="3">
    <source>
        <dbReference type="Proteomes" id="UP000236370"/>
    </source>
</evidence>
<name>A0A2J8JPU3_PANTR</name>
<evidence type="ECO:0000256" key="1">
    <source>
        <dbReference type="SAM" id="MobiDB-lite"/>
    </source>
</evidence>
<gene>
    <name evidence="2" type="ORF">CK820_G0045454</name>
</gene>